<sequence length="69" mass="7787">MSRTIYANGDQFGGSIERDAVEVELFGQSSDISRWRDKRHVFGSSKATKLFIEELERESGGGFYYGSET</sequence>
<keyword evidence="2" id="KW-1185">Reference proteome</keyword>
<dbReference type="EMBL" id="JACEIK010003752">
    <property type="protein sequence ID" value="MCD9642980.1"/>
    <property type="molecule type" value="Genomic_DNA"/>
</dbReference>
<proteinExistence type="predicted"/>
<evidence type="ECO:0000313" key="1">
    <source>
        <dbReference type="EMBL" id="MCD9642980.1"/>
    </source>
</evidence>
<dbReference type="Proteomes" id="UP000823775">
    <property type="component" value="Unassembled WGS sequence"/>
</dbReference>
<gene>
    <name evidence="1" type="ORF">HAX54_030078</name>
</gene>
<organism evidence="1 2">
    <name type="scientific">Datura stramonium</name>
    <name type="common">Jimsonweed</name>
    <name type="synonym">Common thornapple</name>
    <dbReference type="NCBI Taxonomy" id="4076"/>
    <lineage>
        <taxon>Eukaryota</taxon>
        <taxon>Viridiplantae</taxon>
        <taxon>Streptophyta</taxon>
        <taxon>Embryophyta</taxon>
        <taxon>Tracheophyta</taxon>
        <taxon>Spermatophyta</taxon>
        <taxon>Magnoliopsida</taxon>
        <taxon>eudicotyledons</taxon>
        <taxon>Gunneridae</taxon>
        <taxon>Pentapetalae</taxon>
        <taxon>asterids</taxon>
        <taxon>lamiids</taxon>
        <taxon>Solanales</taxon>
        <taxon>Solanaceae</taxon>
        <taxon>Solanoideae</taxon>
        <taxon>Datureae</taxon>
        <taxon>Datura</taxon>
    </lineage>
</organism>
<comment type="caution">
    <text evidence="1">The sequence shown here is derived from an EMBL/GenBank/DDBJ whole genome shotgun (WGS) entry which is preliminary data.</text>
</comment>
<name>A0ABS8V719_DATST</name>
<accession>A0ABS8V719</accession>
<reference evidence="1 2" key="1">
    <citation type="journal article" date="2021" name="BMC Genomics">
        <title>Datura genome reveals duplications of psychoactive alkaloid biosynthetic genes and high mutation rate following tissue culture.</title>
        <authorList>
            <person name="Rajewski A."/>
            <person name="Carter-House D."/>
            <person name="Stajich J."/>
            <person name="Litt A."/>
        </authorList>
    </citation>
    <scope>NUCLEOTIDE SEQUENCE [LARGE SCALE GENOMIC DNA]</scope>
    <source>
        <strain evidence="1">AR-01</strain>
    </source>
</reference>
<protein>
    <submittedName>
        <fullName evidence="1">Uncharacterized protein</fullName>
    </submittedName>
</protein>
<evidence type="ECO:0000313" key="2">
    <source>
        <dbReference type="Proteomes" id="UP000823775"/>
    </source>
</evidence>